<feature type="disulfide bond" evidence="3">
    <location>
        <begin position="36"/>
        <end position="45"/>
    </location>
</feature>
<keyword evidence="7" id="KW-1185">Reference proteome</keyword>
<dbReference type="RefSeq" id="XP_030222696.1">
    <property type="nucleotide sequence ID" value="XM_030366836.1"/>
</dbReference>
<evidence type="ECO:0000313" key="7">
    <source>
        <dbReference type="Proteomes" id="UP000694546"/>
    </source>
</evidence>
<dbReference type="Proteomes" id="UP000694546">
    <property type="component" value="Chromosome 9"/>
</dbReference>
<dbReference type="GeneTree" id="ENSGT00940000175594"/>
<evidence type="ECO:0000259" key="5">
    <source>
        <dbReference type="PROSITE" id="PS50026"/>
    </source>
</evidence>
<dbReference type="GO" id="GO:0008284">
    <property type="term" value="P:positive regulation of cell population proliferation"/>
    <property type="evidence" value="ECO:0007669"/>
    <property type="project" value="TreeGrafter"/>
</dbReference>
<dbReference type="PANTHER" id="PTHR10740">
    <property type="entry name" value="TRANSFORMING GROWTH FACTOR ALPHA"/>
    <property type="match status" value="1"/>
</dbReference>
<dbReference type="RefSeq" id="XP_030222697.1">
    <property type="nucleotide sequence ID" value="XM_030366837.1"/>
</dbReference>
<dbReference type="AlphaFoldDB" id="A0A8C5B1U1"/>
<feature type="disulfide bond" evidence="3">
    <location>
        <begin position="17"/>
        <end position="34"/>
    </location>
</feature>
<dbReference type="PROSITE" id="PS00022">
    <property type="entry name" value="EGF_1"/>
    <property type="match status" value="1"/>
</dbReference>
<dbReference type="GO" id="GO:0045840">
    <property type="term" value="P:positive regulation of mitotic nuclear division"/>
    <property type="evidence" value="ECO:0007669"/>
    <property type="project" value="TreeGrafter"/>
</dbReference>
<dbReference type="GO" id="GO:0007173">
    <property type="term" value="P:epidermal growth factor receptor signaling pathway"/>
    <property type="evidence" value="ECO:0007669"/>
    <property type="project" value="TreeGrafter"/>
</dbReference>
<evidence type="ECO:0000256" key="3">
    <source>
        <dbReference type="PROSITE-ProRule" id="PRU00076"/>
    </source>
</evidence>
<evidence type="ECO:0000256" key="2">
    <source>
        <dbReference type="ARBA" id="ARBA00023157"/>
    </source>
</evidence>
<evidence type="ECO:0000256" key="4">
    <source>
        <dbReference type="SAM" id="Phobius"/>
    </source>
</evidence>
<dbReference type="KEGG" id="gmh:115551228"/>
<evidence type="ECO:0000256" key="1">
    <source>
        <dbReference type="ARBA" id="ARBA00022536"/>
    </source>
</evidence>
<dbReference type="OrthoDB" id="6162427at2759"/>
<dbReference type="Ensembl" id="ENSGMOT00000031722.1">
    <property type="protein sequence ID" value="ENSGMOP00000040021.1"/>
    <property type="gene ID" value="ENSGMOG00000034362.1"/>
</dbReference>
<dbReference type="CTD" id="145957"/>
<keyword evidence="4" id="KW-0472">Membrane</keyword>
<protein>
    <recommendedName>
        <fullName evidence="5">EGF-like domain-containing protein</fullName>
    </recommendedName>
</protein>
<dbReference type="GO" id="GO:0008083">
    <property type="term" value="F:growth factor activity"/>
    <property type="evidence" value="ECO:0007669"/>
    <property type="project" value="TreeGrafter"/>
</dbReference>
<keyword evidence="2 3" id="KW-1015">Disulfide bond</keyword>
<keyword evidence="1 3" id="KW-0245">EGF-like domain</keyword>
<dbReference type="OMA" id="EDATYCM"/>
<dbReference type="SUPFAM" id="SSF57196">
    <property type="entry name" value="EGF/Laminin"/>
    <property type="match status" value="1"/>
</dbReference>
<sequence length="109" mass="11957">MMADHGEPCTALQASYCMNGGTCYQIPLMEALSCVCSSSYIGSRCEQFQLQSTSVNGGHAGLITAVVIVTLLVLTVVAFVLYYACKTWKTKTDSSRSGRQQYWRVKSRV</sequence>
<reference evidence="6" key="1">
    <citation type="submission" date="2025-08" db="UniProtKB">
        <authorList>
            <consortium name="Ensembl"/>
        </authorList>
    </citation>
    <scope>IDENTIFICATION</scope>
</reference>
<dbReference type="GeneID" id="115551228"/>
<name>A0A8C5B1U1_GADMO</name>
<dbReference type="PANTHER" id="PTHR10740:SF15">
    <property type="entry name" value="EGF-LIKE DOMAIN-CONTAINING PROTEIN"/>
    <property type="match status" value="1"/>
</dbReference>
<keyword evidence="4" id="KW-1133">Transmembrane helix</keyword>
<accession>A0A8C5B1U1</accession>
<feature type="domain" description="EGF-like" evidence="5">
    <location>
        <begin position="5"/>
        <end position="46"/>
    </location>
</feature>
<dbReference type="PROSITE" id="PS50026">
    <property type="entry name" value="EGF_3"/>
    <property type="match status" value="1"/>
</dbReference>
<dbReference type="GO" id="GO:0005154">
    <property type="term" value="F:epidermal growth factor receptor binding"/>
    <property type="evidence" value="ECO:0007669"/>
    <property type="project" value="TreeGrafter"/>
</dbReference>
<organism evidence="6 7">
    <name type="scientific">Gadus morhua</name>
    <name type="common">Atlantic cod</name>
    <dbReference type="NCBI Taxonomy" id="8049"/>
    <lineage>
        <taxon>Eukaryota</taxon>
        <taxon>Metazoa</taxon>
        <taxon>Chordata</taxon>
        <taxon>Craniata</taxon>
        <taxon>Vertebrata</taxon>
        <taxon>Euteleostomi</taxon>
        <taxon>Actinopterygii</taxon>
        <taxon>Neopterygii</taxon>
        <taxon>Teleostei</taxon>
        <taxon>Neoteleostei</taxon>
        <taxon>Acanthomorphata</taxon>
        <taxon>Zeiogadaria</taxon>
        <taxon>Gadariae</taxon>
        <taxon>Gadiformes</taxon>
        <taxon>Gadoidei</taxon>
        <taxon>Gadidae</taxon>
        <taxon>Gadus</taxon>
    </lineage>
</organism>
<dbReference type="RefSeq" id="XP_030222695.1">
    <property type="nucleotide sequence ID" value="XM_030366835.1"/>
</dbReference>
<evidence type="ECO:0000313" key="6">
    <source>
        <dbReference type="Ensembl" id="ENSGMOP00000040021.1"/>
    </source>
</evidence>
<reference evidence="6" key="2">
    <citation type="submission" date="2025-09" db="UniProtKB">
        <authorList>
            <consortium name="Ensembl"/>
        </authorList>
    </citation>
    <scope>IDENTIFICATION</scope>
</reference>
<gene>
    <name evidence="6" type="primary">nrg4</name>
</gene>
<dbReference type="Gene3D" id="2.10.25.10">
    <property type="entry name" value="Laminin"/>
    <property type="match status" value="1"/>
</dbReference>
<dbReference type="InterPro" id="IPR000742">
    <property type="entry name" value="EGF"/>
</dbReference>
<comment type="caution">
    <text evidence="3">Lacks conserved residue(s) required for the propagation of feature annotation.</text>
</comment>
<keyword evidence="4" id="KW-0812">Transmembrane</keyword>
<dbReference type="GO" id="GO:0005615">
    <property type="term" value="C:extracellular space"/>
    <property type="evidence" value="ECO:0007669"/>
    <property type="project" value="TreeGrafter"/>
</dbReference>
<feature type="transmembrane region" description="Helical" evidence="4">
    <location>
        <begin position="60"/>
        <end position="85"/>
    </location>
</feature>
<proteinExistence type="predicted"/>